<keyword evidence="2" id="KW-1185">Reference proteome</keyword>
<accession>A0A839IUF9</accession>
<organism evidence="1 2">
    <name type="scientific">Oceanospirillum sediminis</name>
    <dbReference type="NCBI Taxonomy" id="2760088"/>
    <lineage>
        <taxon>Bacteria</taxon>
        <taxon>Pseudomonadati</taxon>
        <taxon>Pseudomonadota</taxon>
        <taxon>Gammaproteobacteria</taxon>
        <taxon>Oceanospirillales</taxon>
        <taxon>Oceanospirillaceae</taxon>
        <taxon>Oceanospirillum</taxon>
    </lineage>
</organism>
<evidence type="ECO:0000313" key="1">
    <source>
        <dbReference type="EMBL" id="MBB1489083.1"/>
    </source>
</evidence>
<evidence type="ECO:0000313" key="2">
    <source>
        <dbReference type="Proteomes" id="UP000565262"/>
    </source>
</evidence>
<sequence length="182" mass="20585">MVMESTAEDHGITLIRTRVPGAPDAASLLDFDDLEHFDADEFPDGVLDHIEAELVLNLEGFRDILKYPVIPSPLPGGWFRKDGSPTSRHYAFNRLSDGGDVFPQCDIRHAFMVAMGCRFWGGIGIYLDITGPSGKPEPMLHLDCRDKRTVWMRNNGDYIYPMRSADERRQFWELLGGLQWAG</sequence>
<dbReference type="Proteomes" id="UP000565262">
    <property type="component" value="Unassembled WGS sequence"/>
</dbReference>
<gene>
    <name evidence="1" type="ORF">H4O21_20960</name>
</gene>
<dbReference type="RefSeq" id="WP_182810852.1">
    <property type="nucleotide sequence ID" value="NZ_JACJFM010000042.1"/>
</dbReference>
<comment type="caution">
    <text evidence="1">The sequence shown here is derived from an EMBL/GenBank/DDBJ whole genome shotgun (WGS) entry which is preliminary data.</text>
</comment>
<protein>
    <submittedName>
        <fullName evidence="1">Uncharacterized protein</fullName>
    </submittedName>
</protein>
<dbReference type="EMBL" id="JACJFM010000042">
    <property type="protein sequence ID" value="MBB1489083.1"/>
    <property type="molecule type" value="Genomic_DNA"/>
</dbReference>
<proteinExistence type="predicted"/>
<name>A0A839IUF9_9GAMM</name>
<reference evidence="1 2" key="1">
    <citation type="submission" date="2020-08" db="EMBL/GenBank/DDBJ databases">
        <title>Oceanospirillum sp. nov. isolated from marine sediment.</title>
        <authorList>
            <person name="Ji X."/>
        </authorList>
    </citation>
    <scope>NUCLEOTIDE SEQUENCE [LARGE SCALE GENOMIC DNA]</scope>
    <source>
        <strain evidence="1 2">D5</strain>
    </source>
</reference>
<dbReference type="AlphaFoldDB" id="A0A839IUF9"/>